<dbReference type="HAMAP" id="MF_00065">
    <property type="entry name" value="Adenylyl_sulf_kinase"/>
    <property type="match status" value="1"/>
</dbReference>
<dbReference type="CDD" id="cd02027">
    <property type="entry name" value="APSK"/>
    <property type="match status" value="1"/>
</dbReference>
<dbReference type="Gene3D" id="3.40.50.300">
    <property type="entry name" value="P-loop containing nucleotide triphosphate hydrolases"/>
    <property type="match status" value="1"/>
</dbReference>
<evidence type="ECO:0000313" key="10">
    <source>
        <dbReference type="Proteomes" id="UP001331561"/>
    </source>
</evidence>
<keyword evidence="10" id="KW-1185">Reference proteome</keyword>
<feature type="binding site" evidence="6">
    <location>
        <begin position="25"/>
        <end position="32"/>
    </location>
    <ligand>
        <name>ATP</name>
        <dbReference type="ChEBI" id="CHEBI:30616"/>
    </ligand>
</feature>
<dbReference type="EMBL" id="JAYXHS010000004">
    <property type="protein sequence ID" value="MEC5387815.1"/>
    <property type="molecule type" value="Genomic_DNA"/>
</dbReference>
<evidence type="ECO:0000256" key="1">
    <source>
        <dbReference type="ARBA" id="ARBA00001823"/>
    </source>
</evidence>
<gene>
    <name evidence="6 9" type="primary">cysC</name>
    <name evidence="9" type="ORF">VVD49_18935</name>
</gene>
<feature type="domain" description="APS kinase" evidence="8">
    <location>
        <begin position="19"/>
        <end position="166"/>
    </location>
</feature>
<accession>A0ABU6K960</accession>
<evidence type="ECO:0000256" key="5">
    <source>
        <dbReference type="ARBA" id="ARBA00022840"/>
    </source>
</evidence>
<keyword evidence="3 6" id="KW-0808">Transferase</keyword>
<proteinExistence type="inferred from homology"/>
<comment type="caution">
    <text evidence="9">The sequence shown here is derived from an EMBL/GenBank/DDBJ whole genome shotgun (WGS) entry which is preliminary data.</text>
</comment>
<evidence type="ECO:0000313" key="9">
    <source>
        <dbReference type="EMBL" id="MEC5387815.1"/>
    </source>
</evidence>
<dbReference type="NCBIfam" id="NF003013">
    <property type="entry name" value="PRK03846.1"/>
    <property type="match status" value="1"/>
</dbReference>
<keyword evidence="6 7" id="KW-0418">Kinase</keyword>
<organism evidence="9 10">
    <name type="scientific">Uliginosibacterium silvisoli</name>
    <dbReference type="NCBI Taxonomy" id="3114758"/>
    <lineage>
        <taxon>Bacteria</taxon>
        <taxon>Pseudomonadati</taxon>
        <taxon>Pseudomonadota</taxon>
        <taxon>Betaproteobacteria</taxon>
        <taxon>Rhodocyclales</taxon>
        <taxon>Zoogloeaceae</taxon>
        <taxon>Uliginosibacterium</taxon>
    </lineage>
</organism>
<dbReference type="NCBIfam" id="TIGR00455">
    <property type="entry name" value="apsK"/>
    <property type="match status" value="1"/>
</dbReference>
<name>A0ABU6K960_9RHOO</name>
<evidence type="ECO:0000256" key="6">
    <source>
        <dbReference type="HAMAP-Rule" id="MF_00065"/>
    </source>
</evidence>
<comment type="function">
    <text evidence="6 7">Catalyzes the synthesis of activated sulfate.</text>
</comment>
<keyword evidence="4 6" id="KW-0547">Nucleotide-binding</keyword>
<dbReference type="PANTHER" id="PTHR42700">
    <property type="entry name" value="SULFATE ADENYLYLTRANSFERASE"/>
    <property type="match status" value="1"/>
</dbReference>
<keyword evidence="6" id="KW-0597">Phosphoprotein</keyword>
<dbReference type="InterPro" id="IPR050512">
    <property type="entry name" value="Sulf_AdTrans/APS_kinase"/>
</dbReference>
<evidence type="ECO:0000256" key="7">
    <source>
        <dbReference type="RuleBase" id="RU004347"/>
    </source>
</evidence>
<evidence type="ECO:0000256" key="3">
    <source>
        <dbReference type="ARBA" id="ARBA00022679"/>
    </source>
</evidence>
<evidence type="ECO:0000256" key="4">
    <source>
        <dbReference type="ARBA" id="ARBA00022741"/>
    </source>
</evidence>
<protein>
    <recommendedName>
        <fullName evidence="2 6">Adenylyl-sulfate kinase</fullName>
        <ecNumber evidence="2 6">2.7.1.25</ecNumber>
    </recommendedName>
    <alternativeName>
        <fullName evidence="6">APS kinase</fullName>
    </alternativeName>
    <alternativeName>
        <fullName evidence="6">ATP adenosine-5'-phosphosulfate 3'-phosphotransferase</fullName>
    </alternativeName>
    <alternativeName>
        <fullName evidence="6">Adenosine-5'-phosphosulfate kinase</fullName>
    </alternativeName>
</protein>
<dbReference type="InterPro" id="IPR059117">
    <property type="entry name" value="APS_kinase_dom"/>
</dbReference>
<comment type="similarity">
    <text evidence="6 7">Belongs to the APS kinase family.</text>
</comment>
<dbReference type="GO" id="GO:0004020">
    <property type="term" value="F:adenylylsulfate kinase activity"/>
    <property type="evidence" value="ECO:0007669"/>
    <property type="project" value="UniProtKB-EC"/>
</dbReference>
<evidence type="ECO:0000259" key="8">
    <source>
        <dbReference type="Pfam" id="PF01583"/>
    </source>
</evidence>
<dbReference type="PANTHER" id="PTHR42700:SF3">
    <property type="entry name" value="BIFUNCTIONAL SAT_APS KINASE-RELATED"/>
    <property type="match status" value="1"/>
</dbReference>
<reference evidence="9 10" key="1">
    <citation type="submission" date="2024-01" db="EMBL/GenBank/DDBJ databases">
        <title>Uliginosibacterium soil sp. nov.</title>
        <authorList>
            <person name="Lv Y."/>
        </authorList>
    </citation>
    <scope>NUCLEOTIDE SEQUENCE [LARGE SCALE GENOMIC DNA]</scope>
    <source>
        <strain evidence="9 10">H3</strain>
    </source>
</reference>
<dbReference type="Pfam" id="PF01583">
    <property type="entry name" value="APS_kinase"/>
    <property type="match status" value="1"/>
</dbReference>
<comment type="pathway">
    <text evidence="6 7">Sulfur metabolism; hydrogen sulfide biosynthesis; sulfite from sulfate: step 2/3.</text>
</comment>
<feature type="active site" description="Phosphoserine intermediate" evidence="6">
    <location>
        <position position="99"/>
    </location>
</feature>
<dbReference type="SUPFAM" id="SSF52540">
    <property type="entry name" value="P-loop containing nucleoside triphosphate hydrolases"/>
    <property type="match status" value="1"/>
</dbReference>
<dbReference type="RefSeq" id="WP_327600789.1">
    <property type="nucleotide sequence ID" value="NZ_JAYXHS010000004.1"/>
</dbReference>
<sequence>MQDSGIRSTPRHTPTVIPRTIWLTGLSGAGKSTLASGLGQQLKEAGYACYVLDGDVLRNGLCRDLGFSAEDRSENIRRVAEVARLMNEAGIIVIAALISPYQADRLMARNIVGTERFIEAYISTPIAVCESRDPKGLYRRAHAGELQGFTGVSAPYEHPENPEVSINTALMPPAHCVAELMRHVLDNVE</sequence>
<dbReference type="Proteomes" id="UP001331561">
    <property type="component" value="Unassembled WGS sequence"/>
</dbReference>
<dbReference type="EC" id="2.7.1.25" evidence="2 6"/>
<comment type="catalytic activity">
    <reaction evidence="1 6 7">
        <text>adenosine 5'-phosphosulfate + ATP = 3'-phosphoadenylyl sulfate + ADP + H(+)</text>
        <dbReference type="Rhea" id="RHEA:24152"/>
        <dbReference type="ChEBI" id="CHEBI:15378"/>
        <dbReference type="ChEBI" id="CHEBI:30616"/>
        <dbReference type="ChEBI" id="CHEBI:58243"/>
        <dbReference type="ChEBI" id="CHEBI:58339"/>
        <dbReference type="ChEBI" id="CHEBI:456216"/>
        <dbReference type="EC" id="2.7.1.25"/>
    </reaction>
</comment>
<dbReference type="InterPro" id="IPR027417">
    <property type="entry name" value="P-loop_NTPase"/>
</dbReference>
<evidence type="ECO:0000256" key="2">
    <source>
        <dbReference type="ARBA" id="ARBA00012121"/>
    </source>
</evidence>
<keyword evidence="5 6" id="KW-0067">ATP-binding</keyword>
<dbReference type="InterPro" id="IPR002891">
    <property type="entry name" value="APS"/>
</dbReference>